<evidence type="ECO:0000256" key="5">
    <source>
        <dbReference type="ARBA" id="ARBA00022741"/>
    </source>
</evidence>
<dbReference type="NCBIfam" id="TIGR00154">
    <property type="entry name" value="ispE"/>
    <property type="match status" value="1"/>
</dbReference>
<dbReference type="UniPathway" id="UPA00056">
    <property type="reaction ID" value="UER00094"/>
</dbReference>
<dbReference type="HAMAP" id="MF_00061">
    <property type="entry name" value="IspE"/>
    <property type="match status" value="1"/>
</dbReference>
<dbReference type="Pfam" id="PF08544">
    <property type="entry name" value="GHMP_kinases_C"/>
    <property type="match status" value="1"/>
</dbReference>
<keyword evidence="4 10" id="KW-0808">Transferase</keyword>
<comment type="similarity">
    <text evidence="1 10">Belongs to the GHMP kinase family. IspE subfamily.</text>
</comment>
<feature type="binding site" evidence="10">
    <location>
        <begin position="107"/>
        <end position="117"/>
    </location>
    <ligand>
        <name>ATP</name>
        <dbReference type="ChEBI" id="CHEBI:30616"/>
    </ligand>
</feature>
<dbReference type="PANTHER" id="PTHR43527:SF2">
    <property type="entry name" value="4-DIPHOSPHOCYTIDYL-2-C-METHYL-D-ERYTHRITOL KINASE, CHLOROPLASTIC"/>
    <property type="match status" value="1"/>
</dbReference>
<comment type="catalytic activity">
    <reaction evidence="10">
        <text>4-CDP-2-C-methyl-D-erythritol + ATP = 4-CDP-2-C-methyl-D-erythritol 2-phosphate + ADP + H(+)</text>
        <dbReference type="Rhea" id="RHEA:18437"/>
        <dbReference type="ChEBI" id="CHEBI:15378"/>
        <dbReference type="ChEBI" id="CHEBI:30616"/>
        <dbReference type="ChEBI" id="CHEBI:57823"/>
        <dbReference type="ChEBI" id="CHEBI:57919"/>
        <dbReference type="ChEBI" id="CHEBI:456216"/>
        <dbReference type="EC" id="2.7.1.148"/>
    </reaction>
</comment>
<keyword evidence="5 10" id="KW-0547">Nucleotide-binding</keyword>
<dbReference type="OrthoDB" id="9809438at2"/>
<dbReference type="InterPro" id="IPR036554">
    <property type="entry name" value="GHMP_kinase_C_sf"/>
</dbReference>
<dbReference type="Proteomes" id="UP000317839">
    <property type="component" value="Unassembled WGS sequence"/>
</dbReference>
<feature type="active site" evidence="10">
    <location>
        <position position="149"/>
    </location>
</feature>
<dbReference type="AlphaFoldDB" id="A0A545TH56"/>
<name>A0A545TH56_9GAMM</name>
<dbReference type="InterPro" id="IPR013750">
    <property type="entry name" value="GHMP_kinase_C_dom"/>
</dbReference>
<evidence type="ECO:0000313" key="13">
    <source>
        <dbReference type="EMBL" id="TQV76471.1"/>
    </source>
</evidence>
<keyword evidence="8 10" id="KW-0414">Isoprene biosynthesis</keyword>
<gene>
    <name evidence="10 13" type="primary">ispE</name>
    <name evidence="13" type="ORF">FLL45_00460</name>
</gene>
<evidence type="ECO:0000256" key="8">
    <source>
        <dbReference type="ARBA" id="ARBA00023229"/>
    </source>
</evidence>
<evidence type="ECO:0000256" key="9">
    <source>
        <dbReference type="ARBA" id="ARBA00032554"/>
    </source>
</evidence>
<dbReference type="SUPFAM" id="SSF55060">
    <property type="entry name" value="GHMP Kinase, C-terminal domain"/>
    <property type="match status" value="1"/>
</dbReference>
<dbReference type="InterPro" id="IPR020568">
    <property type="entry name" value="Ribosomal_Su5_D2-typ_SF"/>
</dbReference>
<dbReference type="InterPro" id="IPR006204">
    <property type="entry name" value="GHMP_kinase_N_dom"/>
</dbReference>
<sequence>MLKHSKILWPSPCKLNLFLHFIGQRDDGYHRLQSLFQLIDFGDDILIETNDSQEIEFHCDVAELSNTDNLIVKAAEALKAYVAQATNQATPNKAPMGASIRLTKRLPFGGGVGGGSSNCATTLVALNHQWQLGLSLDQLAQIGLKLGADVPIFVRGQTAFVEGIGEIITPTEMPEIWYLVVQPECHVSTAKIFSNPLLTRNSKAITIRDLNALGLPFKGRNTMQDIVCRDYPAVAEVLKWLVQFSSNARMTGSGSCLFIPFDNEQEVRKIATRCSWPHFVAKGVNQSPLHRKLEGFIKPD</sequence>
<evidence type="ECO:0000256" key="4">
    <source>
        <dbReference type="ARBA" id="ARBA00022679"/>
    </source>
</evidence>
<evidence type="ECO:0000256" key="10">
    <source>
        <dbReference type="HAMAP-Rule" id="MF_00061"/>
    </source>
</evidence>
<evidence type="ECO:0000256" key="6">
    <source>
        <dbReference type="ARBA" id="ARBA00022777"/>
    </source>
</evidence>
<evidence type="ECO:0000256" key="2">
    <source>
        <dbReference type="ARBA" id="ARBA00012052"/>
    </source>
</evidence>
<dbReference type="EMBL" id="VIKR01000001">
    <property type="protein sequence ID" value="TQV76471.1"/>
    <property type="molecule type" value="Genomic_DNA"/>
</dbReference>
<feature type="domain" description="GHMP kinase N-terminal" evidence="11">
    <location>
        <begin position="69"/>
        <end position="156"/>
    </location>
</feature>
<evidence type="ECO:0000313" key="14">
    <source>
        <dbReference type="Proteomes" id="UP000317839"/>
    </source>
</evidence>
<dbReference type="PANTHER" id="PTHR43527">
    <property type="entry name" value="4-DIPHOSPHOCYTIDYL-2-C-METHYL-D-ERYTHRITOL KINASE, CHLOROPLASTIC"/>
    <property type="match status" value="1"/>
</dbReference>
<comment type="caution">
    <text evidence="13">The sequence shown here is derived from an EMBL/GenBank/DDBJ whole genome shotgun (WGS) entry which is preliminary data.</text>
</comment>
<evidence type="ECO:0000256" key="3">
    <source>
        <dbReference type="ARBA" id="ARBA00017473"/>
    </source>
</evidence>
<dbReference type="InterPro" id="IPR004424">
    <property type="entry name" value="IspE"/>
</dbReference>
<dbReference type="SUPFAM" id="SSF54211">
    <property type="entry name" value="Ribosomal protein S5 domain 2-like"/>
    <property type="match status" value="1"/>
</dbReference>
<protein>
    <recommendedName>
        <fullName evidence="3 10">4-diphosphocytidyl-2-C-methyl-D-erythritol kinase</fullName>
        <shortName evidence="10">CMK</shortName>
        <ecNumber evidence="2 10">2.7.1.148</ecNumber>
    </recommendedName>
    <alternativeName>
        <fullName evidence="9 10">4-(cytidine-5'-diphospho)-2-C-methyl-D-erythritol kinase</fullName>
    </alternativeName>
</protein>
<dbReference type="GO" id="GO:0019288">
    <property type="term" value="P:isopentenyl diphosphate biosynthetic process, methylerythritol 4-phosphate pathway"/>
    <property type="evidence" value="ECO:0007669"/>
    <property type="project" value="UniProtKB-UniRule"/>
</dbReference>
<evidence type="ECO:0000256" key="7">
    <source>
        <dbReference type="ARBA" id="ARBA00022840"/>
    </source>
</evidence>
<feature type="active site" evidence="10">
    <location>
        <position position="14"/>
    </location>
</feature>
<proteinExistence type="inferred from homology"/>
<comment type="function">
    <text evidence="10">Catalyzes the phosphorylation of the position 2 hydroxy group of 4-diphosphocytidyl-2C-methyl-D-erythritol.</text>
</comment>
<evidence type="ECO:0000256" key="1">
    <source>
        <dbReference type="ARBA" id="ARBA00009684"/>
    </source>
</evidence>
<dbReference type="Gene3D" id="3.30.70.890">
    <property type="entry name" value="GHMP kinase, C-terminal domain"/>
    <property type="match status" value="1"/>
</dbReference>
<organism evidence="13 14">
    <name type="scientific">Aliikangiella marina</name>
    <dbReference type="NCBI Taxonomy" id="1712262"/>
    <lineage>
        <taxon>Bacteria</taxon>
        <taxon>Pseudomonadati</taxon>
        <taxon>Pseudomonadota</taxon>
        <taxon>Gammaproteobacteria</taxon>
        <taxon>Oceanospirillales</taxon>
        <taxon>Pleioneaceae</taxon>
        <taxon>Aliikangiella</taxon>
    </lineage>
</organism>
<keyword evidence="6 10" id="KW-0418">Kinase</keyword>
<evidence type="ECO:0000259" key="11">
    <source>
        <dbReference type="Pfam" id="PF00288"/>
    </source>
</evidence>
<dbReference type="Gene3D" id="3.30.230.10">
    <property type="match status" value="1"/>
</dbReference>
<evidence type="ECO:0000259" key="12">
    <source>
        <dbReference type="Pfam" id="PF08544"/>
    </source>
</evidence>
<dbReference type="GO" id="GO:0016114">
    <property type="term" value="P:terpenoid biosynthetic process"/>
    <property type="evidence" value="ECO:0007669"/>
    <property type="project" value="UniProtKB-UniRule"/>
</dbReference>
<feature type="domain" description="GHMP kinase C-terminal" evidence="12">
    <location>
        <begin position="231"/>
        <end position="273"/>
    </location>
</feature>
<dbReference type="GO" id="GO:0005524">
    <property type="term" value="F:ATP binding"/>
    <property type="evidence" value="ECO:0007669"/>
    <property type="project" value="UniProtKB-UniRule"/>
</dbReference>
<comment type="pathway">
    <text evidence="10">Isoprenoid biosynthesis; isopentenyl diphosphate biosynthesis via DXP pathway; isopentenyl diphosphate from 1-deoxy-D-xylulose 5-phosphate: step 3/6.</text>
</comment>
<reference evidence="13 14" key="1">
    <citation type="submission" date="2019-06" db="EMBL/GenBank/DDBJ databases">
        <title>Draft genome of Aliikangiella marina GYP-15.</title>
        <authorList>
            <person name="Wang G."/>
        </authorList>
    </citation>
    <scope>NUCLEOTIDE SEQUENCE [LARGE SCALE GENOMIC DNA]</scope>
    <source>
        <strain evidence="13 14">GYP-15</strain>
    </source>
</reference>
<keyword evidence="7 10" id="KW-0067">ATP-binding</keyword>
<accession>A0A545TH56</accession>
<dbReference type="Pfam" id="PF00288">
    <property type="entry name" value="GHMP_kinases_N"/>
    <property type="match status" value="1"/>
</dbReference>
<dbReference type="GO" id="GO:0050515">
    <property type="term" value="F:4-(cytidine 5'-diphospho)-2-C-methyl-D-erythritol kinase activity"/>
    <property type="evidence" value="ECO:0007669"/>
    <property type="project" value="UniProtKB-UniRule"/>
</dbReference>
<dbReference type="EC" id="2.7.1.148" evidence="2 10"/>
<dbReference type="InterPro" id="IPR014721">
    <property type="entry name" value="Ribsml_uS5_D2-typ_fold_subgr"/>
</dbReference>
<keyword evidence="14" id="KW-1185">Reference proteome</keyword>
<dbReference type="PIRSF" id="PIRSF010376">
    <property type="entry name" value="IspE"/>
    <property type="match status" value="1"/>
</dbReference>